<comment type="caution">
    <text evidence="4">The sequence shown here is derived from an EMBL/GenBank/DDBJ whole genome shotgun (WGS) entry which is preliminary data.</text>
</comment>
<keyword evidence="1" id="KW-1133">Transmembrane helix</keyword>
<dbReference type="NCBIfam" id="TIGR00996">
    <property type="entry name" value="Mtu_fam_mce"/>
    <property type="match status" value="1"/>
</dbReference>
<gene>
    <name evidence="4" type="ORF">D4739_09065</name>
</gene>
<feature type="domain" description="Mammalian cell entry C-terminal" evidence="3">
    <location>
        <begin position="124"/>
        <end position="327"/>
    </location>
</feature>
<feature type="transmembrane region" description="Helical" evidence="1">
    <location>
        <begin position="14"/>
        <end position="35"/>
    </location>
</feature>
<dbReference type="RefSeq" id="WP_120060320.1">
    <property type="nucleotide sequence ID" value="NZ_QYRP01000002.1"/>
</dbReference>
<keyword evidence="1" id="KW-0472">Membrane</keyword>
<dbReference type="PANTHER" id="PTHR33371">
    <property type="entry name" value="INTERMEMBRANE PHOSPHOLIPID TRANSPORT SYSTEM BINDING PROTEIN MLAD-RELATED"/>
    <property type="match status" value="1"/>
</dbReference>
<proteinExistence type="predicted"/>
<name>A0A3A5H907_9ACTN</name>
<evidence type="ECO:0000259" key="3">
    <source>
        <dbReference type="Pfam" id="PF11887"/>
    </source>
</evidence>
<evidence type="ECO:0000313" key="4">
    <source>
        <dbReference type="EMBL" id="RJS46348.1"/>
    </source>
</evidence>
<dbReference type="InterPro" id="IPR052336">
    <property type="entry name" value="MlaD_Phospholipid_Transporter"/>
</dbReference>
<dbReference type="Pfam" id="PF02470">
    <property type="entry name" value="MlaD"/>
    <property type="match status" value="1"/>
</dbReference>
<dbReference type="AlphaFoldDB" id="A0A3A5H907"/>
<evidence type="ECO:0000256" key="1">
    <source>
        <dbReference type="SAM" id="Phobius"/>
    </source>
</evidence>
<dbReference type="Proteomes" id="UP000276542">
    <property type="component" value="Unassembled WGS sequence"/>
</dbReference>
<dbReference type="OrthoDB" id="338143at2"/>
<feature type="domain" description="Mce/MlaD" evidence="2">
    <location>
        <begin position="43"/>
        <end position="118"/>
    </location>
</feature>
<dbReference type="InterPro" id="IPR005693">
    <property type="entry name" value="Mce"/>
</dbReference>
<dbReference type="Pfam" id="PF11887">
    <property type="entry name" value="Mce4_CUP1"/>
    <property type="match status" value="1"/>
</dbReference>
<dbReference type="PANTHER" id="PTHR33371:SF17">
    <property type="entry name" value="MCE-FAMILY PROTEIN MCE1B"/>
    <property type="match status" value="1"/>
</dbReference>
<accession>A0A3A5H907</accession>
<sequence>MSRKGLDKKTTQDLVRLTIFMVVTALATGLLAAVIGNLSFGRSKEYTAIFSDATGVNKGDDIRIAGVKVGSVKKIEIADRTRARVTFTVQEDTALTEATHVTIRFRNLVGQRYLSLKQEIGGTSKLKEGSTIALDHTSPALDLTVLFNGFKPLFAALSPTDINKLSYEIIQVFQGEGGTLEGLLADTASLTSTLADRDEVIGDLIENLNTVLVHIADRDEQLSELIASFRTLVSGLNKDREAILGPLDEISALSVQTASLVQGLRPELVADLKQLRRLAGTLDRHKGELDRTLQVLPIKLTKMGRTAAYGSWFNFYLCEFHAKVTLPTGGAPIPVDYNTAAKRCDL</sequence>
<evidence type="ECO:0000259" key="2">
    <source>
        <dbReference type="Pfam" id="PF02470"/>
    </source>
</evidence>
<dbReference type="EMBL" id="QYRP01000002">
    <property type="protein sequence ID" value="RJS46348.1"/>
    <property type="molecule type" value="Genomic_DNA"/>
</dbReference>
<evidence type="ECO:0000313" key="5">
    <source>
        <dbReference type="Proteomes" id="UP000276542"/>
    </source>
</evidence>
<keyword evidence="1" id="KW-0812">Transmembrane</keyword>
<dbReference type="InterPro" id="IPR024516">
    <property type="entry name" value="Mce_C"/>
</dbReference>
<reference evidence="5" key="1">
    <citation type="submission" date="2018-09" db="EMBL/GenBank/DDBJ databases">
        <authorList>
            <person name="Zhu H."/>
        </authorList>
    </citation>
    <scope>NUCLEOTIDE SEQUENCE [LARGE SCALE GENOMIC DNA]</scope>
    <source>
        <strain evidence="5">K1W22B-1</strain>
    </source>
</reference>
<dbReference type="GO" id="GO:0051701">
    <property type="term" value="P:biological process involved in interaction with host"/>
    <property type="evidence" value="ECO:0007669"/>
    <property type="project" value="TreeGrafter"/>
</dbReference>
<keyword evidence="5" id="KW-1185">Reference proteome</keyword>
<dbReference type="GO" id="GO:0005576">
    <property type="term" value="C:extracellular region"/>
    <property type="evidence" value="ECO:0007669"/>
    <property type="project" value="TreeGrafter"/>
</dbReference>
<dbReference type="InterPro" id="IPR003399">
    <property type="entry name" value="Mce/MlaD"/>
</dbReference>
<organism evidence="4 5">
    <name type="scientific">Nocardioides cavernaquae</name>
    <dbReference type="NCBI Taxonomy" id="2321396"/>
    <lineage>
        <taxon>Bacteria</taxon>
        <taxon>Bacillati</taxon>
        <taxon>Actinomycetota</taxon>
        <taxon>Actinomycetes</taxon>
        <taxon>Propionibacteriales</taxon>
        <taxon>Nocardioidaceae</taxon>
        <taxon>Nocardioides</taxon>
    </lineage>
</organism>
<protein>
    <submittedName>
        <fullName evidence="4">MCE family protein</fullName>
    </submittedName>
</protein>